<dbReference type="Gene3D" id="2.60.40.10">
    <property type="entry name" value="Immunoglobulins"/>
    <property type="match status" value="1"/>
</dbReference>
<dbReference type="SUPFAM" id="SSF49265">
    <property type="entry name" value="Fibronectin type III"/>
    <property type="match status" value="1"/>
</dbReference>
<proteinExistence type="predicted"/>
<dbReference type="Pfam" id="PF13499">
    <property type="entry name" value="EF-hand_7"/>
    <property type="match status" value="1"/>
</dbReference>
<protein>
    <recommendedName>
        <fullName evidence="10">Calmodulin</fullName>
    </recommendedName>
</protein>
<evidence type="ECO:0000256" key="4">
    <source>
        <dbReference type="PROSITE-ProRule" id="PRU00023"/>
    </source>
</evidence>
<reference evidence="8" key="1">
    <citation type="submission" date="2019-03" db="EMBL/GenBank/DDBJ databases">
        <title>Long read genome sequence of the mycoparasitic Pythium oligandrum ATCC 38472 isolated from sugarbeet rhizosphere.</title>
        <authorList>
            <person name="Gaulin E."/>
        </authorList>
    </citation>
    <scope>NUCLEOTIDE SEQUENCE</scope>
    <source>
        <strain evidence="8">ATCC 38472_TT</strain>
    </source>
</reference>
<dbReference type="InterPro" id="IPR036116">
    <property type="entry name" value="FN3_sf"/>
</dbReference>
<dbReference type="Proteomes" id="UP000794436">
    <property type="component" value="Unassembled WGS sequence"/>
</dbReference>
<evidence type="ECO:0000259" key="7">
    <source>
        <dbReference type="PROSITE" id="PS50853"/>
    </source>
</evidence>
<feature type="compositionally biased region" description="Acidic residues" evidence="5">
    <location>
        <begin position="412"/>
        <end position="429"/>
    </location>
</feature>
<dbReference type="SUPFAM" id="SSF48403">
    <property type="entry name" value="Ankyrin repeat"/>
    <property type="match status" value="1"/>
</dbReference>
<feature type="domain" description="EF-hand" evidence="6">
    <location>
        <begin position="7"/>
        <end position="42"/>
    </location>
</feature>
<sequence>MSLCEQELRETIHAAFAHYDEDGSGTIDIRELRRLIEDLGGFLSDDELNAAVVLLDRDGNGTIDESEFARWWQSQSADLDGDGDIGTFERTMARIKDAGQIRFRVDIHTAAWRGLTDVVERLLQEDAELAKTRDSTPYGNQNTALHYAAYQGHTSTCAALIAAGTSVNVSNASGCTPLFLAAQQARKPVVELLLQHGADTRIAEREHNFTAIDVCTDDDVLVLFQALSGGAPPPPPTSLRTRVDGSTIITLSWEMPSCDDLTHSVIQMSMDASGDIWKSLNKVEASLTELTISNLFIDRKYRFRVAVESASAGTSAFSSVIVARTRSHDVESKHEASSRTKKVLQSATRILQATRRRPVDEAKEDDDKKSPSPEEDVKGDDGRDAEVVEIVATAAEQKRERGRHHHSTKGEEVDDDDEYAYYSEDDSDE</sequence>
<dbReference type="OrthoDB" id="26525at2759"/>
<gene>
    <name evidence="8" type="ORF">Poli38472_013934</name>
</gene>
<dbReference type="PROSITE" id="PS50297">
    <property type="entry name" value="ANK_REP_REGION"/>
    <property type="match status" value="2"/>
</dbReference>
<dbReference type="PROSITE" id="PS50222">
    <property type="entry name" value="EF_HAND_2"/>
    <property type="match status" value="2"/>
</dbReference>
<dbReference type="PROSITE" id="PS50853">
    <property type="entry name" value="FN3"/>
    <property type="match status" value="1"/>
</dbReference>
<dbReference type="Gene3D" id="1.25.40.20">
    <property type="entry name" value="Ankyrin repeat-containing domain"/>
    <property type="match status" value="1"/>
</dbReference>
<evidence type="ECO:0000256" key="1">
    <source>
        <dbReference type="ARBA" id="ARBA00022737"/>
    </source>
</evidence>
<evidence type="ECO:0000313" key="9">
    <source>
        <dbReference type="Proteomes" id="UP000794436"/>
    </source>
</evidence>
<dbReference type="AlphaFoldDB" id="A0A8K1FD43"/>
<evidence type="ECO:0000256" key="5">
    <source>
        <dbReference type="SAM" id="MobiDB-lite"/>
    </source>
</evidence>
<dbReference type="InterPro" id="IPR013783">
    <property type="entry name" value="Ig-like_fold"/>
</dbReference>
<feature type="region of interest" description="Disordered" evidence="5">
    <location>
        <begin position="327"/>
        <end position="429"/>
    </location>
</feature>
<feature type="repeat" description="ANK" evidence="4">
    <location>
        <begin position="173"/>
        <end position="205"/>
    </location>
</feature>
<evidence type="ECO:0000256" key="3">
    <source>
        <dbReference type="ARBA" id="ARBA00023043"/>
    </source>
</evidence>
<name>A0A8K1FD43_PYTOL</name>
<dbReference type="SUPFAM" id="SSF47473">
    <property type="entry name" value="EF-hand"/>
    <property type="match status" value="1"/>
</dbReference>
<dbReference type="PROSITE" id="PS00018">
    <property type="entry name" value="EF_HAND_1"/>
    <property type="match status" value="2"/>
</dbReference>
<evidence type="ECO:0008006" key="10">
    <source>
        <dbReference type="Google" id="ProtNLM"/>
    </source>
</evidence>
<feature type="compositionally biased region" description="Basic and acidic residues" evidence="5">
    <location>
        <begin position="327"/>
        <end position="338"/>
    </location>
</feature>
<dbReference type="EMBL" id="SPLM01000149">
    <property type="protein sequence ID" value="TMW55172.1"/>
    <property type="molecule type" value="Genomic_DNA"/>
</dbReference>
<keyword evidence="2" id="KW-0106">Calcium</keyword>
<dbReference type="PROSITE" id="PS50088">
    <property type="entry name" value="ANK_REPEAT"/>
    <property type="match status" value="2"/>
</dbReference>
<dbReference type="CDD" id="cd00051">
    <property type="entry name" value="EFh"/>
    <property type="match status" value="1"/>
</dbReference>
<keyword evidence="3 4" id="KW-0040">ANK repeat</keyword>
<dbReference type="PRINTS" id="PR01415">
    <property type="entry name" value="ANKYRIN"/>
</dbReference>
<dbReference type="InterPro" id="IPR002048">
    <property type="entry name" value="EF_hand_dom"/>
</dbReference>
<organism evidence="8 9">
    <name type="scientific">Pythium oligandrum</name>
    <name type="common">Mycoparasitic fungus</name>
    <dbReference type="NCBI Taxonomy" id="41045"/>
    <lineage>
        <taxon>Eukaryota</taxon>
        <taxon>Sar</taxon>
        <taxon>Stramenopiles</taxon>
        <taxon>Oomycota</taxon>
        <taxon>Peronosporomycetes</taxon>
        <taxon>Pythiales</taxon>
        <taxon>Pythiaceae</taxon>
        <taxon>Pythium</taxon>
    </lineage>
</organism>
<dbReference type="InterPro" id="IPR036770">
    <property type="entry name" value="Ankyrin_rpt-contain_sf"/>
</dbReference>
<keyword evidence="1" id="KW-0677">Repeat</keyword>
<evidence type="ECO:0000256" key="2">
    <source>
        <dbReference type="ARBA" id="ARBA00022837"/>
    </source>
</evidence>
<feature type="repeat" description="ANK" evidence="4">
    <location>
        <begin position="140"/>
        <end position="172"/>
    </location>
</feature>
<dbReference type="SMART" id="SM00060">
    <property type="entry name" value="FN3"/>
    <property type="match status" value="1"/>
</dbReference>
<dbReference type="Pfam" id="PF12796">
    <property type="entry name" value="Ank_2"/>
    <property type="match status" value="1"/>
</dbReference>
<dbReference type="InterPro" id="IPR011992">
    <property type="entry name" value="EF-hand-dom_pair"/>
</dbReference>
<evidence type="ECO:0000313" key="8">
    <source>
        <dbReference type="EMBL" id="TMW55172.1"/>
    </source>
</evidence>
<dbReference type="CDD" id="cd00063">
    <property type="entry name" value="FN3"/>
    <property type="match status" value="1"/>
</dbReference>
<feature type="compositionally biased region" description="Basic and acidic residues" evidence="5">
    <location>
        <begin position="357"/>
        <end position="386"/>
    </location>
</feature>
<accession>A0A8K1FD43</accession>
<dbReference type="Gene3D" id="1.10.238.10">
    <property type="entry name" value="EF-hand"/>
    <property type="match status" value="1"/>
</dbReference>
<dbReference type="InterPro" id="IPR002110">
    <property type="entry name" value="Ankyrin_rpt"/>
</dbReference>
<dbReference type="InterPro" id="IPR003961">
    <property type="entry name" value="FN3_dom"/>
</dbReference>
<feature type="domain" description="Fibronectin type-III" evidence="7">
    <location>
        <begin position="235"/>
        <end position="328"/>
    </location>
</feature>
<comment type="caution">
    <text evidence="8">The sequence shown here is derived from an EMBL/GenBank/DDBJ whole genome shotgun (WGS) entry which is preliminary data.</text>
</comment>
<keyword evidence="9" id="KW-1185">Reference proteome</keyword>
<dbReference type="GO" id="GO:0005509">
    <property type="term" value="F:calcium ion binding"/>
    <property type="evidence" value="ECO:0007669"/>
    <property type="project" value="InterPro"/>
</dbReference>
<dbReference type="SMART" id="SM00248">
    <property type="entry name" value="ANK"/>
    <property type="match status" value="3"/>
</dbReference>
<feature type="domain" description="EF-hand" evidence="6">
    <location>
        <begin position="43"/>
        <end position="78"/>
    </location>
</feature>
<evidence type="ECO:0000259" key="6">
    <source>
        <dbReference type="PROSITE" id="PS50222"/>
    </source>
</evidence>
<dbReference type="InterPro" id="IPR018247">
    <property type="entry name" value="EF_Hand_1_Ca_BS"/>
</dbReference>
<dbReference type="PANTHER" id="PTHR24171">
    <property type="entry name" value="ANKYRIN REPEAT DOMAIN-CONTAINING PROTEIN 39-RELATED"/>
    <property type="match status" value="1"/>
</dbReference>
<dbReference type="SMART" id="SM00054">
    <property type="entry name" value="EFh"/>
    <property type="match status" value="2"/>
</dbReference>